<gene>
    <name evidence="1" type="ORF">EEDITHA_LOCUS16007</name>
</gene>
<evidence type="ECO:0000313" key="2">
    <source>
        <dbReference type="Proteomes" id="UP001153954"/>
    </source>
</evidence>
<keyword evidence="2" id="KW-1185">Reference proteome</keyword>
<comment type="caution">
    <text evidence="1">The sequence shown here is derived from an EMBL/GenBank/DDBJ whole genome shotgun (WGS) entry which is preliminary data.</text>
</comment>
<dbReference type="EMBL" id="CAKOGL010000023">
    <property type="protein sequence ID" value="CAH2101231.1"/>
    <property type="molecule type" value="Genomic_DNA"/>
</dbReference>
<proteinExistence type="predicted"/>
<protein>
    <submittedName>
        <fullName evidence="1">Uncharacterized protein</fullName>
    </submittedName>
</protein>
<reference evidence="1" key="1">
    <citation type="submission" date="2022-03" db="EMBL/GenBank/DDBJ databases">
        <authorList>
            <person name="Tunstrom K."/>
        </authorList>
    </citation>
    <scope>NUCLEOTIDE SEQUENCE</scope>
</reference>
<sequence>MDYPDSLTFCFDLQQVQPLPRTPIQDAFYARQISLYNFCVVPMDSRKPKFYQWSEDISGRGFVEVGTALLHYLNELDLAGWYLNLDYSVIGIKLMKNVRHFICLKEENNLKELINKNNIKVLRAAKKQDVNNSMKKQFGDNWCLNEESRWYKDLF</sequence>
<evidence type="ECO:0000313" key="1">
    <source>
        <dbReference type="EMBL" id="CAH2101231.1"/>
    </source>
</evidence>
<accession>A0AAU9UQE9</accession>
<name>A0AAU9UQE9_EUPED</name>
<dbReference type="Proteomes" id="UP001153954">
    <property type="component" value="Unassembled WGS sequence"/>
</dbReference>
<organism evidence="1 2">
    <name type="scientific">Euphydryas editha</name>
    <name type="common">Edith's checkerspot</name>
    <dbReference type="NCBI Taxonomy" id="104508"/>
    <lineage>
        <taxon>Eukaryota</taxon>
        <taxon>Metazoa</taxon>
        <taxon>Ecdysozoa</taxon>
        <taxon>Arthropoda</taxon>
        <taxon>Hexapoda</taxon>
        <taxon>Insecta</taxon>
        <taxon>Pterygota</taxon>
        <taxon>Neoptera</taxon>
        <taxon>Endopterygota</taxon>
        <taxon>Lepidoptera</taxon>
        <taxon>Glossata</taxon>
        <taxon>Ditrysia</taxon>
        <taxon>Papilionoidea</taxon>
        <taxon>Nymphalidae</taxon>
        <taxon>Nymphalinae</taxon>
        <taxon>Euphydryas</taxon>
    </lineage>
</organism>
<dbReference type="AlphaFoldDB" id="A0AAU9UQE9"/>